<protein>
    <submittedName>
        <fullName evidence="7">Nicotinate dehydrogenase subunit A</fullName>
    </submittedName>
</protein>
<dbReference type="Proteomes" id="UP000189935">
    <property type="component" value="Chromosome I"/>
</dbReference>
<dbReference type="SUPFAM" id="SSF47741">
    <property type="entry name" value="CO dehydrogenase ISP C-domain like"/>
    <property type="match status" value="1"/>
</dbReference>
<dbReference type="PANTHER" id="PTHR44379:SF6">
    <property type="entry name" value="BLR6046 PROTEIN"/>
    <property type="match status" value="1"/>
</dbReference>
<dbReference type="CDD" id="cd00207">
    <property type="entry name" value="fer2"/>
    <property type="match status" value="1"/>
</dbReference>
<dbReference type="PROSITE" id="PS00197">
    <property type="entry name" value="2FE2S_FER_1"/>
    <property type="match status" value="1"/>
</dbReference>
<accession>A0A1M7AG55</accession>
<keyword evidence="5" id="KW-0411">Iron-sulfur</keyword>
<dbReference type="InterPro" id="IPR036010">
    <property type="entry name" value="2Fe-2S_ferredoxin-like_sf"/>
</dbReference>
<evidence type="ECO:0000256" key="2">
    <source>
        <dbReference type="ARBA" id="ARBA00022723"/>
    </source>
</evidence>
<gene>
    <name evidence="7" type="ORF">SAMN05444159_5850</name>
</gene>
<keyword evidence="1" id="KW-0001">2Fe-2S</keyword>
<keyword evidence="3" id="KW-0560">Oxidoreductase</keyword>
<dbReference type="PROSITE" id="PS51085">
    <property type="entry name" value="2FE2S_FER_2"/>
    <property type="match status" value="1"/>
</dbReference>
<dbReference type="GO" id="GO:0046872">
    <property type="term" value="F:metal ion binding"/>
    <property type="evidence" value="ECO:0007669"/>
    <property type="project" value="UniProtKB-KW"/>
</dbReference>
<dbReference type="InterPro" id="IPR036884">
    <property type="entry name" value="2Fe-2S-bd_dom_sf"/>
</dbReference>
<evidence type="ECO:0000259" key="6">
    <source>
        <dbReference type="PROSITE" id="PS51085"/>
    </source>
</evidence>
<dbReference type="InterPro" id="IPR051452">
    <property type="entry name" value="Diverse_Oxidoreductases"/>
</dbReference>
<dbReference type="InterPro" id="IPR001041">
    <property type="entry name" value="2Fe-2S_ferredoxin-type"/>
</dbReference>
<dbReference type="PANTHER" id="PTHR44379">
    <property type="entry name" value="OXIDOREDUCTASE WITH IRON-SULFUR SUBUNIT"/>
    <property type="match status" value="1"/>
</dbReference>
<sequence length="164" mass="17888">MMTLKVNDREHQIDAEPDTPLLYVLRDDLKLNAAKFGCGLGQCGACTVMVDGKAVLSCVTPLLLLEGKQVTTLEGLGSIDAPAPIQRAFMEEQAAQCGYCIAGMMMRAQALLQKNPKPTDDDIRAELEPHLCRCGTHMRILRAVHRAAHLMRTADASTVQRSAQ</sequence>
<feature type="domain" description="2Fe-2S ferredoxin-type" evidence="6">
    <location>
        <begin position="1"/>
        <end position="76"/>
    </location>
</feature>
<evidence type="ECO:0000256" key="4">
    <source>
        <dbReference type="ARBA" id="ARBA00023004"/>
    </source>
</evidence>
<evidence type="ECO:0000313" key="8">
    <source>
        <dbReference type="Proteomes" id="UP000189935"/>
    </source>
</evidence>
<dbReference type="Gene3D" id="3.10.20.30">
    <property type="match status" value="1"/>
</dbReference>
<dbReference type="Gene3D" id="1.10.150.120">
    <property type="entry name" value="[2Fe-2S]-binding domain"/>
    <property type="match status" value="1"/>
</dbReference>
<dbReference type="OrthoDB" id="9806714at2"/>
<reference evidence="7 8" key="1">
    <citation type="submission" date="2016-11" db="EMBL/GenBank/DDBJ databases">
        <authorList>
            <person name="Jaros S."/>
            <person name="Januszkiewicz K."/>
            <person name="Wedrychowicz H."/>
        </authorList>
    </citation>
    <scope>NUCLEOTIDE SEQUENCE [LARGE SCALE GENOMIC DNA]</scope>
    <source>
        <strain evidence="7 8">GAS499</strain>
    </source>
</reference>
<dbReference type="GO" id="GO:0016491">
    <property type="term" value="F:oxidoreductase activity"/>
    <property type="evidence" value="ECO:0007669"/>
    <property type="project" value="UniProtKB-KW"/>
</dbReference>
<keyword evidence="2" id="KW-0479">Metal-binding</keyword>
<evidence type="ECO:0000256" key="5">
    <source>
        <dbReference type="ARBA" id="ARBA00023014"/>
    </source>
</evidence>
<dbReference type="AlphaFoldDB" id="A0A1M7AG55"/>
<dbReference type="InterPro" id="IPR012675">
    <property type="entry name" value="Beta-grasp_dom_sf"/>
</dbReference>
<keyword evidence="4" id="KW-0408">Iron</keyword>
<dbReference type="Pfam" id="PF01799">
    <property type="entry name" value="Fer2_2"/>
    <property type="match status" value="1"/>
</dbReference>
<evidence type="ECO:0000256" key="1">
    <source>
        <dbReference type="ARBA" id="ARBA00022714"/>
    </source>
</evidence>
<dbReference type="SUPFAM" id="SSF54292">
    <property type="entry name" value="2Fe-2S ferredoxin-like"/>
    <property type="match status" value="1"/>
</dbReference>
<dbReference type="InterPro" id="IPR002888">
    <property type="entry name" value="2Fe-2S-bd"/>
</dbReference>
<proteinExistence type="predicted"/>
<organism evidence="7 8">
    <name type="scientific">Bradyrhizobium lablabi</name>
    <dbReference type="NCBI Taxonomy" id="722472"/>
    <lineage>
        <taxon>Bacteria</taxon>
        <taxon>Pseudomonadati</taxon>
        <taxon>Pseudomonadota</taxon>
        <taxon>Alphaproteobacteria</taxon>
        <taxon>Hyphomicrobiales</taxon>
        <taxon>Nitrobacteraceae</taxon>
        <taxon>Bradyrhizobium</taxon>
    </lineage>
</organism>
<dbReference type="Pfam" id="PF00111">
    <property type="entry name" value="Fer2"/>
    <property type="match status" value="1"/>
</dbReference>
<evidence type="ECO:0000256" key="3">
    <source>
        <dbReference type="ARBA" id="ARBA00023002"/>
    </source>
</evidence>
<evidence type="ECO:0000313" key="7">
    <source>
        <dbReference type="EMBL" id="SHL41730.1"/>
    </source>
</evidence>
<dbReference type="EMBL" id="LT670844">
    <property type="protein sequence ID" value="SHL41730.1"/>
    <property type="molecule type" value="Genomic_DNA"/>
</dbReference>
<dbReference type="InterPro" id="IPR006058">
    <property type="entry name" value="2Fe2S_fd_BS"/>
</dbReference>
<name>A0A1M7AG55_9BRAD</name>
<dbReference type="RefSeq" id="WP_079543111.1">
    <property type="nucleotide sequence ID" value="NZ_LT670844.1"/>
</dbReference>
<dbReference type="GO" id="GO:0051537">
    <property type="term" value="F:2 iron, 2 sulfur cluster binding"/>
    <property type="evidence" value="ECO:0007669"/>
    <property type="project" value="UniProtKB-KW"/>
</dbReference>